<accession>A0AA36GUB4</accession>
<evidence type="ECO:0000313" key="2">
    <source>
        <dbReference type="EMBL" id="CAJ0598347.1"/>
    </source>
</evidence>
<feature type="region of interest" description="Disordered" evidence="1">
    <location>
        <begin position="60"/>
        <end position="84"/>
    </location>
</feature>
<keyword evidence="3" id="KW-1185">Reference proteome</keyword>
<protein>
    <submittedName>
        <fullName evidence="2">Uncharacterized protein</fullName>
    </submittedName>
</protein>
<comment type="caution">
    <text evidence="2">The sequence shown here is derived from an EMBL/GenBank/DDBJ whole genome shotgun (WGS) entry which is preliminary data.</text>
</comment>
<dbReference type="AlphaFoldDB" id="A0AA36GUB4"/>
<dbReference type="Proteomes" id="UP001176961">
    <property type="component" value="Unassembled WGS sequence"/>
</dbReference>
<gene>
    <name evidence="2" type="ORF">CYNAS_LOCUS10330</name>
</gene>
<organism evidence="2 3">
    <name type="scientific">Cylicocyclus nassatus</name>
    <name type="common">Nematode worm</name>
    <dbReference type="NCBI Taxonomy" id="53992"/>
    <lineage>
        <taxon>Eukaryota</taxon>
        <taxon>Metazoa</taxon>
        <taxon>Ecdysozoa</taxon>
        <taxon>Nematoda</taxon>
        <taxon>Chromadorea</taxon>
        <taxon>Rhabditida</taxon>
        <taxon>Rhabditina</taxon>
        <taxon>Rhabditomorpha</taxon>
        <taxon>Strongyloidea</taxon>
        <taxon>Strongylidae</taxon>
        <taxon>Cylicocyclus</taxon>
    </lineage>
</organism>
<sequence>MIKTRKSGKASIDLFVSSICNERCCSTISAAFKFLGSQDEMKLDEDIKNEVQEKTLEPITIADWEPSRKGPALPSPPKHKRRHELEDTSLYCSEVRREDVHQNAITRNIIRLKTNSFDKSPPQGLDPNLLHCICRTTYNPRRIFCESCNPVASTANALLVTNTFSEAVNSFTGEISLSSLVKLGKLVRQFEINLENKELLATKMKKVNAINLQQVKDMQSAIDLMRPSSDSVVRTLAGIVKEQSNITAGLSLSTQFSPISKNMRKNFTKSWKFNEFPAFKNANMIELFENWTQPSRAHRNDHSLLLMDFYRFYFLHLRSDEEARTKMFDKLSEARMKFNGLARVAIGRALWVFQR</sequence>
<evidence type="ECO:0000313" key="3">
    <source>
        <dbReference type="Proteomes" id="UP001176961"/>
    </source>
</evidence>
<name>A0AA36GUB4_CYLNA</name>
<reference evidence="2" key="1">
    <citation type="submission" date="2023-07" db="EMBL/GenBank/DDBJ databases">
        <authorList>
            <consortium name="CYATHOMIX"/>
        </authorList>
    </citation>
    <scope>NUCLEOTIDE SEQUENCE</scope>
    <source>
        <strain evidence="2">N/A</strain>
    </source>
</reference>
<proteinExistence type="predicted"/>
<dbReference type="EMBL" id="CATQJL010000223">
    <property type="protein sequence ID" value="CAJ0598347.1"/>
    <property type="molecule type" value="Genomic_DNA"/>
</dbReference>
<evidence type="ECO:0000256" key="1">
    <source>
        <dbReference type="SAM" id="MobiDB-lite"/>
    </source>
</evidence>